<reference evidence="7 8" key="1">
    <citation type="journal article" date="2021" name="Int. J. Syst. Evol. Microbiol.">
        <title>Steroidobacter gossypii sp. nov., isolated from soil of cotton cropping field.</title>
        <authorList>
            <person name="Huang R."/>
            <person name="Yang S."/>
            <person name="Zhen C."/>
            <person name="Liu W."/>
        </authorList>
    </citation>
    <scope>NUCLEOTIDE SEQUENCE [LARGE SCALE GENOMIC DNA]</scope>
    <source>
        <strain evidence="7 8">S1-65</strain>
    </source>
</reference>
<keyword evidence="3" id="KW-0830">Ubiquinone</keyword>
<keyword evidence="2 3" id="KW-0813">Transport</keyword>
<evidence type="ECO:0000256" key="5">
    <source>
        <dbReference type="RuleBase" id="RU003582"/>
    </source>
</evidence>
<comment type="subunit">
    <text evidence="3">NDH-1 is composed of 14 different subunits. Subunits NuoB, C, D, E, F, and G constitute the peripheral sector of the complex.</text>
</comment>
<dbReference type="EMBL" id="JAEVLS010000002">
    <property type="protein sequence ID" value="MBM0105230.1"/>
    <property type="molecule type" value="Genomic_DNA"/>
</dbReference>
<dbReference type="InterPro" id="IPR037232">
    <property type="entry name" value="NADH_quin_OxRdtase_su_C/D-like"/>
</dbReference>
<dbReference type="InterPro" id="IPR001268">
    <property type="entry name" value="NADH_UbQ_OxRdtase_30kDa_su"/>
</dbReference>
<keyword evidence="3 4" id="KW-1278">Translocase</keyword>
<keyword evidence="3" id="KW-1003">Cell membrane</keyword>
<comment type="similarity">
    <text evidence="1 3 4">Belongs to the complex I 30 kDa subunit family.</text>
</comment>
<dbReference type="PANTHER" id="PTHR10884">
    <property type="entry name" value="NADH DEHYDROGENASE UBIQUINONE IRON-SULFUR PROTEIN 3"/>
    <property type="match status" value="1"/>
</dbReference>
<evidence type="ECO:0000313" key="8">
    <source>
        <dbReference type="Proteomes" id="UP000661077"/>
    </source>
</evidence>
<dbReference type="RefSeq" id="WP_203167284.1">
    <property type="nucleotide sequence ID" value="NZ_JAEVLS010000002.1"/>
</dbReference>
<dbReference type="HAMAP" id="MF_01357">
    <property type="entry name" value="NDH1_NuoC"/>
    <property type="match status" value="1"/>
</dbReference>
<dbReference type="EC" id="7.1.1.-" evidence="3"/>
<evidence type="ECO:0000313" key="7">
    <source>
        <dbReference type="EMBL" id="MBM0105230.1"/>
    </source>
</evidence>
<dbReference type="Gene3D" id="3.30.460.80">
    <property type="entry name" value="NADH:ubiquinone oxidoreductase, 30kDa subunit"/>
    <property type="match status" value="1"/>
</dbReference>
<keyword evidence="3" id="KW-0472">Membrane</keyword>
<comment type="caution">
    <text evidence="7">The sequence shown here is derived from an EMBL/GenBank/DDBJ whole genome shotgun (WGS) entry which is preliminary data.</text>
</comment>
<dbReference type="SUPFAM" id="SSF143243">
    <property type="entry name" value="Nqo5-like"/>
    <property type="match status" value="1"/>
</dbReference>
<protein>
    <recommendedName>
        <fullName evidence="3">NADH-quinone oxidoreductase subunit C</fullName>
        <ecNumber evidence="3">7.1.1.-</ecNumber>
    </recommendedName>
    <alternativeName>
        <fullName evidence="3">NADH dehydrogenase I subunit C</fullName>
    </alternativeName>
    <alternativeName>
        <fullName evidence="3">NDH-1 subunit C</fullName>
    </alternativeName>
</protein>
<evidence type="ECO:0000259" key="6">
    <source>
        <dbReference type="Pfam" id="PF00329"/>
    </source>
</evidence>
<dbReference type="InterPro" id="IPR010218">
    <property type="entry name" value="NADH_DH_suC"/>
</dbReference>
<proteinExistence type="inferred from homology"/>
<keyword evidence="3 4" id="KW-0520">NAD</keyword>
<accession>A0ABS1WW80</accession>
<dbReference type="Pfam" id="PF00329">
    <property type="entry name" value="Complex1_30kDa"/>
    <property type="match status" value="1"/>
</dbReference>
<evidence type="ECO:0000256" key="4">
    <source>
        <dbReference type="RuleBase" id="RU003456"/>
    </source>
</evidence>
<comment type="subcellular location">
    <subcellularLocation>
        <location evidence="3">Cell membrane</location>
        <topology evidence="3">Peripheral membrane protein</topology>
        <orientation evidence="3">Cytoplasmic side</orientation>
    </subcellularLocation>
</comment>
<evidence type="ECO:0000256" key="1">
    <source>
        <dbReference type="ARBA" id="ARBA00007569"/>
    </source>
</evidence>
<gene>
    <name evidence="3" type="primary">nuoC</name>
    <name evidence="7" type="ORF">JM946_10740</name>
</gene>
<dbReference type="InterPro" id="IPR020396">
    <property type="entry name" value="NADH_UbQ_OxRdtase_CS"/>
</dbReference>
<dbReference type="PROSITE" id="PS00542">
    <property type="entry name" value="COMPLEX1_30K"/>
    <property type="match status" value="1"/>
</dbReference>
<keyword evidence="3 5" id="KW-0874">Quinone</keyword>
<comment type="function">
    <text evidence="3">NDH-1 shuttles electrons from NADH, via FMN and iron-sulfur (Fe-S) centers, to quinones in the respiratory chain. The immediate electron acceptor for the enzyme in this species is believed to be ubiquinone. Couples the redox reaction to proton translocation (for every two electrons transferred, four hydrogen ions are translocated across the cytoplasmic membrane), and thus conserves the redox energy in a proton gradient.</text>
</comment>
<organism evidence="7 8">
    <name type="scientific">Steroidobacter gossypii</name>
    <dbReference type="NCBI Taxonomy" id="2805490"/>
    <lineage>
        <taxon>Bacteria</taxon>
        <taxon>Pseudomonadati</taxon>
        <taxon>Pseudomonadota</taxon>
        <taxon>Gammaproteobacteria</taxon>
        <taxon>Steroidobacterales</taxon>
        <taxon>Steroidobacteraceae</taxon>
        <taxon>Steroidobacter</taxon>
    </lineage>
</organism>
<sequence>MSSRIETLASRLSARFAQELRALPALPGDVAFEVDAANLLAVCKELRDNADFGFEQLIDLAGVDYLDYGREEWNTLGSTATGFSRGVNRIKETVGEPQNKRFAVTYQLLSISNNWRLRLRSFTDEGEPPVIDSVVEIWSGANWFEREAFDLYGIMFRNHPDLRRILTDYGFIGHPFRKDFPLIGNVEVKYDTNKGRVVYQPVSIEPRTLVPRVIRDDNRYDQVLKEVPVGAAASR</sequence>
<feature type="domain" description="NADH:ubiquinone oxidoreductase 30kDa subunit" evidence="6">
    <location>
        <begin position="33"/>
        <end position="184"/>
    </location>
</feature>
<comment type="catalytic activity">
    <reaction evidence="3 5">
        <text>a quinone + NADH + 5 H(+)(in) = a quinol + NAD(+) + 4 H(+)(out)</text>
        <dbReference type="Rhea" id="RHEA:57888"/>
        <dbReference type="ChEBI" id="CHEBI:15378"/>
        <dbReference type="ChEBI" id="CHEBI:24646"/>
        <dbReference type="ChEBI" id="CHEBI:57540"/>
        <dbReference type="ChEBI" id="CHEBI:57945"/>
        <dbReference type="ChEBI" id="CHEBI:132124"/>
    </reaction>
</comment>
<keyword evidence="8" id="KW-1185">Reference proteome</keyword>
<dbReference type="NCBIfam" id="NF004730">
    <property type="entry name" value="PRK06074.1-1"/>
    <property type="match status" value="1"/>
</dbReference>
<evidence type="ECO:0000256" key="2">
    <source>
        <dbReference type="ARBA" id="ARBA00022448"/>
    </source>
</evidence>
<name>A0ABS1WW80_9GAMM</name>
<dbReference type="GO" id="GO:0016491">
    <property type="term" value="F:oxidoreductase activity"/>
    <property type="evidence" value="ECO:0007669"/>
    <property type="project" value="UniProtKB-KW"/>
</dbReference>
<evidence type="ECO:0000256" key="3">
    <source>
        <dbReference type="HAMAP-Rule" id="MF_01357"/>
    </source>
</evidence>
<dbReference type="PANTHER" id="PTHR10884:SF14">
    <property type="entry name" value="NADH DEHYDROGENASE [UBIQUINONE] IRON-SULFUR PROTEIN 3, MITOCHONDRIAL"/>
    <property type="match status" value="1"/>
</dbReference>
<dbReference type="Proteomes" id="UP000661077">
    <property type="component" value="Unassembled WGS sequence"/>
</dbReference>
<keyword evidence="7" id="KW-0560">Oxidoreductase</keyword>